<comment type="similarity">
    <text evidence="1">Belongs to the disease resistance NB-LRR family.</text>
</comment>
<dbReference type="GO" id="GO:0043531">
    <property type="term" value="F:ADP binding"/>
    <property type="evidence" value="ECO:0007669"/>
    <property type="project" value="InterPro"/>
</dbReference>
<feature type="compositionally biased region" description="Polar residues" evidence="6">
    <location>
        <begin position="140"/>
        <end position="153"/>
    </location>
</feature>
<dbReference type="EnsemblPlants" id="TraesCS4A02G349900.1">
    <property type="protein sequence ID" value="TraesCS4A02G349900.1"/>
    <property type="gene ID" value="TraesCS4A02G349900"/>
</dbReference>
<feature type="region of interest" description="Disordered" evidence="6">
    <location>
        <begin position="134"/>
        <end position="155"/>
    </location>
</feature>
<reference evidence="9" key="1">
    <citation type="submission" date="2018-08" db="EMBL/GenBank/DDBJ databases">
        <authorList>
            <person name="Rossello M."/>
        </authorList>
    </citation>
    <scope>NUCLEOTIDE SEQUENCE [LARGE SCALE GENOMIC DNA]</scope>
    <source>
        <strain evidence="9">cv. Chinese Spring</strain>
    </source>
</reference>
<protein>
    <recommendedName>
        <fullName evidence="11">NB-ARC domain-containing protein</fullName>
    </recommendedName>
</protein>
<keyword evidence="3" id="KW-0677">Repeat</keyword>
<evidence type="ECO:0000313" key="10">
    <source>
        <dbReference type="Proteomes" id="UP000019116"/>
    </source>
</evidence>
<keyword evidence="10" id="KW-1185">Reference proteome</keyword>
<evidence type="ECO:0008006" key="11">
    <source>
        <dbReference type="Google" id="ProtNLM"/>
    </source>
</evidence>
<evidence type="ECO:0000313" key="9">
    <source>
        <dbReference type="EnsemblPlants" id="TraesCS4A02G349900.1"/>
    </source>
</evidence>
<keyword evidence="2" id="KW-0433">Leucine-rich repeat</keyword>
<dbReference type="Gene3D" id="1.20.5.4130">
    <property type="match status" value="1"/>
</dbReference>
<evidence type="ECO:0000259" key="7">
    <source>
        <dbReference type="Pfam" id="PF00931"/>
    </source>
</evidence>
<proteinExistence type="inferred from homology"/>
<sequence length="294" mass="33077">MEAAILSGSIKIMLPKLLSLVEKSWNLSKDIMRDIKFLEKELGMIVRSIDMELNAPRQDHGAALLLLSIEDLRELAHGIEDCIDSLMYRASWKQQSSLFRRRVQSPKTLLTGLQFAHKLQRMKQMVVEAHDRRQRYPVPAQTSGDVPSPSSASDPRLVDADLVGVDEHRAKLLEQLAEAAEGQPMQLKVVSIVGCWGLGKTALAADVYKTQAGGERFDKRAWVCAALKSPGEVLADMLREFGSDCQESVMLDTSNVSQMCVQVRNQLAKKRYFIVIDDIQTQVQWKKNQISFPR</sequence>
<evidence type="ECO:0000256" key="3">
    <source>
        <dbReference type="ARBA" id="ARBA00022737"/>
    </source>
</evidence>
<evidence type="ECO:0000256" key="1">
    <source>
        <dbReference type="ARBA" id="ARBA00008894"/>
    </source>
</evidence>
<evidence type="ECO:0000256" key="4">
    <source>
        <dbReference type="ARBA" id="ARBA00022741"/>
    </source>
</evidence>
<dbReference type="PANTHER" id="PTHR19338">
    <property type="entry name" value="TRANSLOCASE OF INNER MITOCHONDRIAL MEMBRANE 13 HOMOLOG"/>
    <property type="match status" value="1"/>
</dbReference>
<dbReference type="SUPFAM" id="SSF52540">
    <property type="entry name" value="P-loop containing nucleoside triphosphate hydrolases"/>
    <property type="match status" value="1"/>
</dbReference>
<dbReference type="Gramene" id="TraesCS4A03G0866300.1">
    <property type="protein sequence ID" value="TraesCS4A03G0866300.1.CDS"/>
    <property type="gene ID" value="TraesCS4A03G0866300"/>
</dbReference>
<feature type="domain" description="Disease resistance N-terminal" evidence="8">
    <location>
        <begin position="10"/>
        <end position="98"/>
    </location>
</feature>
<dbReference type="OMA" id="AHKLQRM"/>
<dbReference type="Proteomes" id="UP000019116">
    <property type="component" value="Chromosome 4A"/>
</dbReference>
<dbReference type="AlphaFoldDB" id="A0A3B6I2L2"/>
<dbReference type="Gramene" id="TraesWEE_scaffold_029076_01G000400.1">
    <property type="protein sequence ID" value="TraesWEE_scaffold_029076_01G000400.1"/>
    <property type="gene ID" value="TraesWEE_scaffold_029076_01G000400"/>
</dbReference>
<organism evidence="9">
    <name type="scientific">Triticum aestivum</name>
    <name type="common">Wheat</name>
    <dbReference type="NCBI Taxonomy" id="4565"/>
    <lineage>
        <taxon>Eukaryota</taxon>
        <taxon>Viridiplantae</taxon>
        <taxon>Streptophyta</taxon>
        <taxon>Embryophyta</taxon>
        <taxon>Tracheophyta</taxon>
        <taxon>Spermatophyta</taxon>
        <taxon>Magnoliopsida</taxon>
        <taxon>Liliopsida</taxon>
        <taxon>Poales</taxon>
        <taxon>Poaceae</taxon>
        <taxon>BOP clade</taxon>
        <taxon>Pooideae</taxon>
        <taxon>Triticodae</taxon>
        <taxon>Triticeae</taxon>
        <taxon>Triticinae</taxon>
        <taxon>Triticum</taxon>
    </lineage>
</organism>
<dbReference type="Gene3D" id="3.40.50.300">
    <property type="entry name" value="P-loop containing nucleotide triphosphate hydrolases"/>
    <property type="match status" value="1"/>
</dbReference>
<evidence type="ECO:0000259" key="8">
    <source>
        <dbReference type="Pfam" id="PF18052"/>
    </source>
</evidence>
<feature type="domain" description="NB-ARC" evidence="7">
    <location>
        <begin position="169"/>
        <end position="293"/>
    </location>
</feature>
<dbReference type="GO" id="GO:0006952">
    <property type="term" value="P:defense response"/>
    <property type="evidence" value="ECO:0007669"/>
    <property type="project" value="UniProtKB-KW"/>
</dbReference>
<reference evidence="9" key="2">
    <citation type="submission" date="2018-10" db="UniProtKB">
        <authorList>
            <consortium name="EnsemblPlants"/>
        </authorList>
    </citation>
    <scope>IDENTIFICATION</scope>
</reference>
<dbReference type="InterPro" id="IPR027417">
    <property type="entry name" value="P-loop_NTPase"/>
</dbReference>
<keyword evidence="5" id="KW-0611">Plant defense</keyword>
<dbReference type="PANTHER" id="PTHR19338:SF46">
    <property type="entry name" value="NB-ARC DOMAIN-CONTAINING PROTEIN"/>
    <property type="match status" value="1"/>
</dbReference>
<dbReference type="Pfam" id="PF18052">
    <property type="entry name" value="Rx_N"/>
    <property type="match status" value="1"/>
</dbReference>
<accession>A0A3B6I2L2</accession>
<dbReference type="Gramene" id="TraesCAD_scaffold_012922_01G000200.1">
    <property type="protein sequence ID" value="TraesCAD_scaffold_012922_01G000200.1"/>
    <property type="gene ID" value="TraesCAD_scaffold_012922_01G000200"/>
</dbReference>
<dbReference type="Gramene" id="TraesCS4A02G349900.1">
    <property type="protein sequence ID" value="TraesCS4A02G349900.1"/>
    <property type="gene ID" value="TraesCS4A02G349900"/>
</dbReference>
<dbReference type="InterPro" id="IPR041118">
    <property type="entry name" value="Rx_N"/>
</dbReference>
<evidence type="ECO:0000256" key="5">
    <source>
        <dbReference type="ARBA" id="ARBA00022821"/>
    </source>
</evidence>
<dbReference type="OrthoDB" id="686224at2759"/>
<dbReference type="PRINTS" id="PR00364">
    <property type="entry name" value="DISEASERSIST"/>
</dbReference>
<keyword evidence="4" id="KW-0547">Nucleotide-binding</keyword>
<evidence type="ECO:0000256" key="6">
    <source>
        <dbReference type="SAM" id="MobiDB-lite"/>
    </source>
</evidence>
<dbReference type="Gramene" id="TraesCLE_scaffold_022729_01G000200.1">
    <property type="protein sequence ID" value="TraesCLE_scaffold_022729_01G000200.1"/>
    <property type="gene ID" value="TraesCLE_scaffold_022729_01G000200"/>
</dbReference>
<dbReference type="Gramene" id="TraesROB_scaffold_044214_01G000200.1">
    <property type="protein sequence ID" value="TraesROB_scaffold_044214_01G000200.1"/>
    <property type="gene ID" value="TraesROB_scaffold_044214_01G000200"/>
</dbReference>
<dbReference type="Pfam" id="PF00931">
    <property type="entry name" value="NB-ARC"/>
    <property type="match status" value="1"/>
</dbReference>
<name>A0A3B6I2L2_WHEAT</name>
<evidence type="ECO:0000256" key="2">
    <source>
        <dbReference type="ARBA" id="ARBA00022614"/>
    </source>
</evidence>
<dbReference type="InterPro" id="IPR002182">
    <property type="entry name" value="NB-ARC"/>
</dbReference>
<dbReference type="STRING" id="4565.A0A3B6I2L2"/>